<evidence type="ECO:0000313" key="7">
    <source>
        <dbReference type="EMBL" id="GAA5496672.1"/>
    </source>
</evidence>
<sequence length="503" mass="55778">MNIKQELSKTVASSWGSLVIVTVTQLLMIPVALSVLSNAEFALFAVITQLMNTIRLAEIGVRAACVRLLVDVRVKDEEKYAQMWSSAVFVFLLQGGVILLAVGAIAPFIGVLYNLEGYLSTLGTQVFCAMGVITAFNYVLSVHATAMLAGQRLHLVNIIAIVGALLDLVIFVSCIKLGFGLWSYVIAVVSTTAFKSYYIRHYSRRSGLSRKFHWAEVKAENVKVIFKLGLDVAVGTIYTVVLGNSLLIFSGNLLSLGVTAILAVNLKLINTITQILQRIPGAAEPVLMRLVSESKLDDFYKWWKLVTKLSVVLSLLACGGYLLWGDFIITLWVGKEMTLTGLPLILLGFIPVRFIIHYVFVHSLVIFKELRKVKVSLIWEMVLYVALVYWWTPLYGLKGLLFANLASMAGGSLMFGVKWMAVYSQREYREIMNVLLKTTLPLSLAVVLFCAGAASMGLGFWSSSLVTLLWCTFTAIVLVFAILDARERERVFELARKAMKKLK</sequence>
<organism evidence="7 8">
    <name type="scientific">Rubritalea halochordaticola</name>
    <dbReference type="NCBI Taxonomy" id="714537"/>
    <lineage>
        <taxon>Bacteria</taxon>
        <taxon>Pseudomonadati</taxon>
        <taxon>Verrucomicrobiota</taxon>
        <taxon>Verrucomicrobiia</taxon>
        <taxon>Verrucomicrobiales</taxon>
        <taxon>Rubritaleaceae</taxon>
        <taxon>Rubritalea</taxon>
    </lineage>
</organism>
<dbReference type="Proteomes" id="UP001424741">
    <property type="component" value="Unassembled WGS sequence"/>
</dbReference>
<keyword evidence="5 6" id="KW-0472">Membrane</keyword>
<feature type="transmembrane region" description="Helical" evidence="6">
    <location>
        <begin position="221"/>
        <end position="241"/>
    </location>
</feature>
<comment type="caution">
    <text evidence="7">The sequence shown here is derived from an EMBL/GenBank/DDBJ whole genome shotgun (WGS) entry which is preliminary data.</text>
</comment>
<evidence type="ECO:0000256" key="5">
    <source>
        <dbReference type="ARBA" id="ARBA00023136"/>
    </source>
</evidence>
<feature type="transmembrane region" description="Helical" evidence="6">
    <location>
        <begin position="181"/>
        <end position="200"/>
    </location>
</feature>
<proteinExistence type="predicted"/>
<dbReference type="EMBL" id="BAABRL010000009">
    <property type="protein sequence ID" value="GAA5496672.1"/>
    <property type="molecule type" value="Genomic_DNA"/>
</dbReference>
<keyword evidence="4 6" id="KW-1133">Transmembrane helix</keyword>
<feature type="transmembrane region" description="Helical" evidence="6">
    <location>
        <begin position="247"/>
        <end position="269"/>
    </location>
</feature>
<feature type="transmembrane region" description="Helical" evidence="6">
    <location>
        <begin position="401"/>
        <end position="422"/>
    </location>
</feature>
<feature type="transmembrane region" description="Helical" evidence="6">
    <location>
        <begin position="305"/>
        <end position="324"/>
    </location>
</feature>
<feature type="transmembrane region" description="Helical" evidence="6">
    <location>
        <begin position="86"/>
        <end position="110"/>
    </location>
</feature>
<evidence type="ECO:0000256" key="3">
    <source>
        <dbReference type="ARBA" id="ARBA00022692"/>
    </source>
</evidence>
<dbReference type="InterPro" id="IPR050833">
    <property type="entry name" value="Poly_Biosynth_Transport"/>
</dbReference>
<evidence type="ECO:0008006" key="9">
    <source>
        <dbReference type="Google" id="ProtNLM"/>
    </source>
</evidence>
<evidence type="ECO:0000256" key="4">
    <source>
        <dbReference type="ARBA" id="ARBA00022989"/>
    </source>
</evidence>
<feature type="transmembrane region" description="Helical" evidence="6">
    <location>
        <begin position="434"/>
        <end position="454"/>
    </location>
</feature>
<dbReference type="PANTHER" id="PTHR30250:SF26">
    <property type="entry name" value="PSMA PROTEIN"/>
    <property type="match status" value="1"/>
</dbReference>
<protein>
    <recommendedName>
        <fullName evidence="9">Polysaccharide biosynthesis protein C-terminal domain-containing protein</fullName>
    </recommendedName>
</protein>
<feature type="transmembrane region" description="Helical" evidence="6">
    <location>
        <begin position="153"/>
        <end position="175"/>
    </location>
</feature>
<evidence type="ECO:0000256" key="2">
    <source>
        <dbReference type="ARBA" id="ARBA00022475"/>
    </source>
</evidence>
<keyword evidence="3 6" id="KW-0812">Transmembrane</keyword>
<accession>A0ABP9V7R4</accession>
<evidence type="ECO:0000313" key="8">
    <source>
        <dbReference type="Proteomes" id="UP001424741"/>
    </source>
</evidence>
<evidence type="ECO:0000256" key="1">
    <source>
        <dbReference type="ARBA" id="ARBA00004651"/>
    </source>
</evidence>
<gene>
    <name evidence="7" type="ORF">Rhal01_02857</name>
</gene>
<feature type="transmembrane region" description="Helical" evidence="6">
    <location>
        <begin position="460"/>
        <end position="483"/>
    </location>
</feature>
<feature type="transmembrane region" description="Helical" evidence="6">
    <location>
        <begin position="12"/>
        <end position="35"/>
    </location>
</feature>
<name>A0ABP9V7R4_9BACT</name>
<comment type="subcellular location">
    <subcellularLocation>
        <location evidence="1">Cell membrane</location>
        <topology evidence="1">Multi-pass membrane protein</topology>
    </subcellularLocation>
</comment>
<feature type="transmembrane region" description="Helical" evidence="6">
    <location>
        <begin position="377"/>
        <end position="395"/>
    </location>
</feature>
<evidence type="ECO:0000256" key="6">
    <source>
        <dbReference type="SAM" id="Phobius"/>
    </source>
</evidence>
<dbReference type="PANTHER" id="PTHR30250">
    <property type="entry name" value="PST FAMILY PREDICTED COLANIC ACID TRANSPORTER"/>
    <property type="match status" value="1"/>
</dbReference>
<keyword evidence="8" id="KW-1185">Reference proteome</keyword>
<dbReference type="RefSeq" id="WP_346189303.1">
    <property type="nucleotide sequence ID" value="NZ_BAABRL010000009.1"/>
</dbReference>
<keyword evidence="2" id="KW-1003">Cell membrane</keyword>
<feature type="transmembrane region" description="Helical" evidence="6">
    <location>
        <begin position="344"/>
        <end position="365"/>
    </location>
</feature>
<feature type="transmembrane region" description="Helical" evidence="6">
    <location>
        <begin position="122"/>
        <end position="141"/>
    </location>
</feature>
<reference evidence="7 8" key="1">
    <citation type="submission" date="2024-02" db="EMBL/GenBank/DDBJ databases">
        <title>Rubritalea halochordaticola NBRC 107102.</title>
        <authorList>
            <person name="Ichikawa N."/>
            <person name="Katano-Makiyama Y."/>
            <person name="Hidaka K."/>
        </authorList>
    </citation>
    <scope>NUCLEOTIDE SEQUENCE [LARGE SCALE GENOMIC DNA]</scope>
    <source>
        <strain evidence="7 8">NBRC 107102</strain>
    </source>
</reference>